<keyword evidence="2" id="KW-1185">Reference proteome</keyword>
<dbReference type="AlphaFoldDB" id="A0A8J2MTI1"/>
<proteinExistence type="predicted"/>
<sequence length="84" mass="9835">MVHYNYIEMILKLNICRGTCPNAKFLRSRINSSSQRGGYWNVLECDTAHQSCACQFYLYISMGSTKRPTFSRGMRLIKRLGVWY</sequence>
<gene>
    <name evidence="1" type="ORF">HICCMSTLAB_LOCUS7395</name>
</gene>
<evidence type="ECO:0000313" key="2">
    <source>
        <dbReference type="Proteomes" id="UP000786811"/>
    </source>
</evidence>
<comment type="caution">
    <text evidence="1">The sequence shown here is derived from an EMBL/GenBank/DDBJ whole genome shotgun (WGS) entry which is preliminary data.</text>
</comment>
<dbReference type="EMBL" id="CAJNRD030001120">
    <property type="protein sequence ID" value="CAG5094069.1"/>
    <property type="molecule type" value="Genomic_DNA"/>
</dbReference>
<organism evidence="1 2">
    <name type="scientific">Cotesia congregata</name>
    <name type="common">Parasitoid wasp</name>
    <name type="synonym">Apanteles congregatus</name>
    <dbReference type="NCBI Taxonomy" id="51543"/>
    <lineage>
        <taxon>Eukaryota</taxon>
        <taxon>Metazoa</taxon>
        <taxon>Ecdysozoa</taxon>
        <taxon>Arthropoda</taxon>
        <taxon>Hexapoda</taxon>
        <taxon>Insecta</taxon>
        <taxon>Pterygota</taxon>
        <taxon>Neoptera</taxon>
        <taxon>Endopterygota</taxon>
        <taxon>Hymenoptera</taxon>
        <taxon>Apocrita</taxon>
        <taxon>Ichneumonoidea</taxon>
        <taxon>Braconidae</taxon>
        <taxon>Microgastrinae</taxon>
        <taxon>Cotesia</taxon>
    </lineage>
</organism>
<reference evidence="1" key="1">
    <citation type="submission" date="2021-04" db="EMBL/GenBank/DDBJ databases">
        <authorList>
            <person name="Chebbi M.A.C M."/>
        </authorList>
    </citation>
    <scope>NUCLEOTIDE SEQUENCE</scope>
</reference>
<evidence type="ECO:0000313" key="1">
    <source>
        <dbReference type="EMBL" id="CAG5094069.1"/>
    </source>
</evidence>
<protein>
    <submittedName>
        <fullName evidence="1">Uncharacterized protein</fullName>
    </submittedName>
</protein>
<name>A0A8J2MTI1_COTCN</name>
<accession>A0A8J2MTI1</accession>
<dbReference type="Proteomes" id="UP000786811">
    <property type="component" value="Unassembled WGS sequence"/>
</dbReference>